<evidence type="ECO:0000256" key="2">
    <source>
        <dbReference type="SAM" id="MobiDB-lite"/>
    </source>
</evidence>
<dbReference type="EnsemblPlants" id="evm.model.08.1576">
    <property type="protein sequence ID" value="cds.evm.model.08.1576"/>
    <property type="gene ID" value="evm.TU.08.1576"/>
</dbReference>
<dbReference type="Proteomes" id="UP000596661">
    <property type="component" value="Chromosome 8"/>
</dbReference>
<dbReference type="Gramene" id="evm.model.08.1576">
    <property type="protein sequence ID" value="cds.evm.model.08.1576"/>
    <property type="gene ID" value="evm.TU.08.1576"/>
</dbReference>
<reference evidence="3" key="2">
    <citation type="submission" date="2021-03" db="UniProtKB">
        <authorList>
            <consortium name="EnsemblPlants"/>
        </authorList>
    </citation>
    <scope>IDENTIFICATION</scope>
</reference>
<keyword evidence="1" id="KW-0175">Coiled coil</keyword>
<evidence type="ECO:0000256" key="1">
    <source>
        <dbReference type="SAM" id="Coils"/>
    </source>
</evidence>
<accession>A0A803Q946</accession>
<organism evidence="3 4">
    <name type="scientific">Cannabis sativa</name>
    <name type="common">Hemp</name>
    <name type="synonym">Marijuana</name>
    <dbReference type="NCBI Taxonomy" id="3483"/>
    <lineage>
        <taxon>Eukaryota</taxon>
        <taxon>Viridiplantae</taxon>
        <taxon>Streptophyta</taxon>
        <taxon>Embryophyta</taxon>
        <taxon>Tracheophyta</taxon>
        <taxon>Spermatophyta</taxon>
        <taxon>Magnoliopsida</taxon>
        <taxon>eudicotyledons</taxon>
        <taxon>Gunneridae</taxon>
        <taxon>Pentapetalae</taxon>
        <taxon>rosids</taxon>
        <taxon>fabids</taxon>
        <taxon>Rosales</taxon>
        <taxon>Cannabaceae</taxon>
        <taxon>Cannabis</taxon>
    </lineage>
</organism>
<feature type="region of interest" description="Disordered" evidence="2">
    <location>
        <begin position="77"/>
        <end position="96"/>
    </location>
</feature>
<feature type="compositionally biased region" description="Polar residues" evidence="2">
    <location>
        <begin position="77"/>
        <end position="88"/>
    </location>
</feature>
<proteinExistence type="predicted"/>
<protein>
    <submittedName>
        <fullName evidence="3">Uncharacterized protein</fullName>
    </submittedName>
</protein>
<sequence>MVKTNKEIKELKDKVTALQLEVVEEKKKSYDQGLKDYIYTTLTSVPSFDFVVFIQEVVDMANTFCTMSPTKTQGVVGTPFLENTNPTVKASRERSS</sequence>
<evidence type="ECO:0000313" key="4">
    <source>
        <dbReference type="Proteomes" id="UP000596661"/>
    </source>
</evidence>
<dbReference type="AlphaFoldDB" id="A0A803Q946"/>
<keyword evidence="4" id="KW-1185">Reference proteome</keyword>
<evidence type="ECO:0000313" key="3">
    <source>
        <dbReference type="EnsemblPlants" id="cds.evm.model.08.1576"/>
    </source>
</evidence>
<name>A0A803Q946_CANSA</name>
<dbReference type="EMBL" id="UZAU01000714">
    <property type="status" value="NOT_ANNOTATED_CDS"/>
    <property type="molecule type" value="Genomic_DNA"/>
</dbReference>
<feature type="coiled-coil region" evidence="1">
    <location>
        <begin position="1"/>
        <end position="28"/>
    </location>
</feature>
<reference evidence="3" key="1">
    <citation type="submission" date="2018-11" db="EMBL/GenBank/DDBJ databases">
        <authorList>
            <person name="Grassa J C."/>
        </authorList>
    </citation>
    <scope>NUCLEOTIDE SEQUENCE [LARGE SCALE GENOMIC DNA]</scope>
</reference>